<reference evidence="17" key="1">
    <citation type="submission" date="2021-12" db="EMBL/GenBank/DDBJ databases">
        <title>Alicyclobacillaceae gen. nov., sp. nov., isolated from chalcocite enrichment system.</title>
        <authorList>
            <person name="Jiang Z."/>
        </authorList>
    </citation>
    <scope>NUCLEOTIDE SEQUENCE</scope>
    <source>
        <strain evidence="17">MYW30-H2</strain>
    </source>
</reference>
<dbReference type="EC" id="3.4.16.4" evidence="4"/>
<evidence type="ECO:0000313" key="18">
    <source>
        <dbReference type="Proteomes" id="UP000830167"/>
    </source>
</evidence>
<dbReference type="SMART" id="SM00936">
    <property type="entry name" value="PBP5_C"/>
    <property type="match status" value="1"/>
</dbReference>
<gene>
    <name evidence="17" type="ORF">LSG31_18720</name>
</gene>
<evidence type="ECO:0000256" key="13">
    <source>
        <dbReference type="RuleBase" id="RU004016"/>
    </source>
</evidence>
<evidence type="ECO:0000256" key="10">
    <source>
        <dbReference type="ARBA" id="ARBA00022984"/>
    </source>
</evidence>
<keyword evidence="14" id="KW-0472">Membrane</keyword>
<comment type="pathway">
    <text evidence="2">Cell wall biogenesis; peptidoglycan biosynthesis.</text>
</comment>
<dbReference type="InterPro" id="IPR012338">
    <property type="entry name" value="Beta-lactam/transpept-like"/>
</dbReference>
<dbReference type="SUPFAM" id="SSF69189">
    <property type="entry name" value="Penicillin-binding protein associated domain"/>
    <property type="match status" value="1"/>
</dbReference>
<dbReference type="Gene3D" id="3.40.710.10">
    <property type="entry name" value="DD-peptidase/beta-lactamase superfamily"/>
    <property type="match status" value="1"/>
</dbReference>
<keyword evidence="8" id="KW-0378">Hydrolase</keyword>
<dbReference type="InterPro" id="IPR001967">
    <property type="entry name" value="Peptidase_S11_N"/>
</dbReference>
<accession>A0ABY4CL41</accession>
<evidence type="ECO:0000313" key="17">
    <source>
        <dbReference type="EMBL" id="UOF89883.1"/>
    </source>
</evidence>
<evidence type="ECO:0000256" key="9">
    <source>
        <dbReference type="ARBA" id="ARBA00022960"/>
    </source>
</evidence>
<keyword evidence="5 17" id="KW-0121">Carboxypeptidase</keyword>
<dbReference type="Pfam" id="PF00768">
    <property type="entry name" value="Peptidase_S11"/>
    <property type="match status" value="1"/>
</dbReference>
<dbReference type="EMBL" id="CP089291">
    <property type="protein sequence ID" value="UOF89883.1"/>
    <property type="molecule type" value="Genomic_DNA"/>
</dbReference>
<dbReference type="InterPro" id="IPR018044">
    <property type="entry name" value="Peptidase_S11"/>
</dbReference>
<dbReference type="InterPro" id="IPR037167">
    <property type="entry name" value="Peptidase_S11_C_sf"/>
</dbReference>
<sequence length="449" mass="49954">MKRTNTIDPIRNWVRTICLLTVCIVTLNVSFTASAHAFQLTESSQTVTDTNIEHTNQTQPNNPPALAAQSAILIDMKTGEVLYAKHPDDRHYPASITKILTAILALEHSKLSDLVTTSKLATEQDGNRIYLVEDEQETMEHMLYGLLLNSGNDAAVAIAEHVAGSVPAFADLMNEKAKQIGATHSHFVTPNGLHDPNHYTSAHDMALIARYAMQISEFRQLVATKYYPWHGKEWDSELVNLNRLLWTYDGATGIKTGYTDQAQQTAVVSATRGNSSLLAVLLDIQGLDEARKESAELLDYGFSDFQNVRLMKKGTEVTTLHVQGEPPIPAVAMNDTWYMERKAAKPEIRTHVRVFPITTPVKAGTKVGEVEFMDGQTIIARTPVAIVKDVTLSSASQSFLARDSTDTLLFALLLFLIGAGWFVRQKKRQMKFPQMTETGKRFLYRSDES</sequence>
<keyword evidence="14" id="KW-1133">Transmembrane helix</keyword>
<evidence type="ECO:0000256" key="8">
    <source>
        <dbReference type="ARBA" id="ARBA00022801"/>
    </source>
</evidence>
<comment type="function">
    <text evidence="1">Removes C-terminal D-alanyl residues from sugar-peptide cell wall precursors.</text>
</comment>
<dbReference type="PRINTS" id="PR00725">
    <property type="entry name" value="DADACBPTASE1"/>
</dbReference>
<evidence type="ECO:0000256" key="6">
    <source>
        <dbReference type="ARBA" id="ARBA00022670"/>
    </source>
</evidence>
<dbReference type="RefSeq" id="WP_347436576.1">
    <property type="nucleotide sequence ID" value="NZ_CP089291.1"/>
</dbReference>
<dbReference type="PANTHER" id="PTHR21581:SF33">
    <property type="entry name" value="D-ALANYL-D-ALANINE CARBOXYPEPTIDASE DACB"/>
    <property type="match status" value="1"/>
</dbReference>
<evidence type="ECO:0000256" key="5">
    <source>
        <dbReference type="ARBA" id="ARBA00022645"/>
    </source>
</evidence>
<evidence type="ECO:0000256" key="11">
    <source>
        <dbReference type="ARBA" id="ARBA00023316"/>
    </source>
</evidence>
<keyword evidence="7 15" id="KW-0732">Signal</keyword>
<keyword evidence="9" id="KW-0133">Cell shape</keyword>
<evidence type="ECO:0000259" key="16">
    <source>
        <dbReference type="SMART" id="SM00936"/>
    </source>
</evidence>
<dbReference type="Proteomes" id="UP000830167">
    <property type="component" value="Chromosome"/>
</dbReference>
<dbReference type="PANTHER" id="PTHR21581">
    <property type="entry name" value="D-ALANYL-D-ALANINE CARBOXYPEPTIDASE"/>
    <property type="match status" value="1"/>
</dbReference>
<dbReference type="SUPFAM" id="SSF56601">
    <property type="entry name" value="beta-lactamase/transpeptidase-like"/>
    <property type="match status" value="1"/>
</dbReference>
<evidence type="ECO:0000256" key="3">
    <source>
        <dbReference type="ARBA" id="ARBA00007164"/>
    </source>
</evidence>
<evidence type="ECO:0000256" key="7">
    <source>
        <dbReference type="ARBA" id="ARBA00022729"/>
    </source>
</evidence>
<feature type="transmembrane region" description="Helical" evidence="14">
    <location>
        <begin position="407"/>
        <end position="423"/>
    </location>
</feature>
<evidence type="ECO:0000256" key="4">
    <source>
        <dbReference type="ARBA" id="ARBA00012448"/>
    </source>
</evidence>
<evidence type="ECO:0000256" key="2">
    <source>
        <dbReference type="ARBA" id="ARBA00004752"/>
    </source>
</evidence>
<evidence type="ECO:0000256" key="14">
    <source>
        <dbReference type="SAM" id="Phobius"/>
    </source>
</evidence>
<dbReference type="InterPro" id="IPR015956">
    <property type="entry name" value="Peniciliin-bd_prot_C_sf"/>
</dbReference>
<feature type="chain" id="PRO_5046525249" description="serine-type D-Ala-D-Ala carboxypeptidase" evidence="15">
    <location>
        <begin position="38"/>
        <end position="449"/>
    </location>
</feature>
<protein>
    <recommendedName>
        <fullName evidence="4">serine-type D-Ala-D-Ala carboxypeptidase</fullName>
        <ecNumber evidence="4">3.4.16.4</ecNumber>
    </recommendedName>
</protein>
<dbReference type="InterPro" id="IPR012907">
    <property type="entry name" value="Peptidase_S11_C"/>
</dbReference>
<comment type="similarity">
    <text evidence="3 13">Belongs to the peptidase S11 family.</text>
</comment>
<evidence type="ECO:0000256" key="12">
    <source>
        <dbReference type="ARBA" id="ARBA00034000"/>
    </source>
</evidence>
<dbReference type="Gene3D" id="2.60.410.10">
    <property type="entry name" value="D-Ala-D-Ala carboxypeptidase, C-terminal domain"/>
    <property type="match status" value="1"/>
</dbReference>
<keyword evidence="6" id="KW-0645">Protease</keyword>
<keyword evidence="11" id="KW-0961">Cell wall biogenesis/degradation</keyword>
<comment type="catalytic activity">
    <reaction evidence="12">
        <text>Preferential cleavage: (Ac)2-L-Lys-D-Ala-|-D-Ala. Also transpeptidation of peptidyl-alanyl moieties that are N-acyl substituents of D-alanine.</text>
        <dbReference type="EC" id="3.4.16.4"/>
    </reaction>
</comment>
<dbReference type="Pfam" id="PF07943">
    <property type="entry name" value="PBP5_C"/>
    <property type="match status" value="1"/>
</dbReference>
<evidence type="ECO:0000256" key="1">
    <source>
        <dbReference type="ARBA" id="ARBA00003217"/>
    </source>
</evidence>
<feature type="domain" description="Peptidase S11 D-Ala-D-Ala carboxypeptidase A C-terminal" evidence="16">
    <location>
        <begin position="305"/>
        <end position="392"/>
    </location>
</feature>
<name>A0ABY4CL41_9BACL</name>
<feature type="signal peptide" evidence="15">
    <location>
        <begin position="1"/>
        <end position="37"/>
    </location>
</feature>
<proteinExistence type="inferred from homology"/>
<keyword evidence="18" id="KW-1185">Reference proteome</keyword>
<keyword evidence="14" id="KW-0812">Transmembrane</keyword>
<dbReference type="GO" id="GO:0004180">
    <property type="term" value="F:carboxypeptidase activity"/>
    <property type="evidence" value="ECO:0007669"/>
    <property type="project" value="UniProtKB-KW"/>
</dbReference>
<organism evidence="17 18">
    <name type="scientific">Fodinisporobacter ferrooxydans</name>
    <dbReference type="NCBI Taxonomy" id="2901836"/>
    <lineage>
        <taxon>Bacteria</taxon>
        <taxon>Bacillati</taxon>
        <taxon>Bacillota</taxon>
        <taxon>Bacilli</taxon>
        <taxon>Bacillales</taxon>
        <taxon>Alicyclobacillaceae</taxon>
        <taxon>Fodinisporobacter</taxon>
    </lineage>
</organism>
<keyword evidence="10" id="KW-0573">Peptidoglycan synthesis</keyword>
<evidence type="ECO:0000256" key="15">
    <source>
        <dbReference type="SAM" id="SignalP"/>
    </source>
</evidence>